<keyword evidence="2" id="KW-1185">Reference proteome</keyword>
<proteinExistence type="predicted"/>
<reference evidence="1" key="1">
    <citation type="submission" date="2021-03" db="EMBL/GenBank/DDBJ databases">
        <authorList>
            <consortium name="DOE Joint Genome Institute"/>
            <person name="Ahrendt S."/>
            <person name="Looney B.P."/>
            <person name="Miyauchi S."/>
            <person name="Morin E."/>
            <person name="Drula E."/>
            <person name="Courty P.E."/>
            <person name="Chicoki N."/>
            <person name="Fauchery L."/>
            <person name="Kohler A."/>
            <person name="Kuo A."/>
            <person name="Labutti K."/>
            <person name="Pangilinan J."/>
            <person name="Lipzen A."/>
            <person name="Riley R."/>
            <person name="Andreopoulos W."/>
            <person name="He G."/>
            <person name="Johnson J."/>
            <person name="Barry K.W."/>
            <person name="Grigoriev I.V."/>
            <person name="Nagy L."/>
            <person name="Hibbett D."/>
            <person name="Henrissat B."/>
            <person name="Matheny P.B."/>
            <person name="Labbe J."/>
            <person name="Martin F."/>
        </authorList>
    </citation>
    <scope>NUCLEOTIDE SEQUENCE</scope>
    <source>
        <strain evidence="1">HHB10654</strain>
    </source>
</reference>
<protein>
    <submittedName>
        <fullName evidence="1">Uncharacterized protein</fullName>
    </submittedName>
</protein>
<dbReference type="Proteomes" id="UP000814140">
    <property type="component" value="Unassembled WGS sequence"/>
</dbReference>
<evidence type="ECO:0000313" key="1">
    <source>
        <dbReference type="EMBL" id="KAI0067776.1"/>
    </source>
</evidence>
<evidence type="ECO:0000313" key="2">
    <source>
        <dbReference type="Proteomes" id="UP000814140"/>
    </source>
</evidence>
<gene>
    <name evidence="1" type="ORF">BV25DRAFT_1819199</name>
</gene>
<reference evidence="1" key="2">
    <citation type="journal article" date="2022" name="New Phytol.">
        <title>Evolutionary transition to the ectomycorrhizal habit in the genomes of a hyperdiverse lineage of mushroom-forming fungi.</title>
        <authorList>
            <person name="Looney B."/>
            <person name="Miyauchi S."/>
            <person name="Morin E."/>
            <person name="Drula E."/>
            <person name="Courty P.E."/>
            <person name="Kohler A."/>
            <person name="Kuo A."/>
            <person name="LaButti K."/>
            <person name="Pangilinan J."/>
            <person name="Lipzen A."/>
            <person name="Riley R."/>
            <person name="Andreopoulos W."/>
            <person name="He G."/>
            <person name="Johnson J."/>
            <person name="Nolan M."/>
            <person name="Tritt A."/>
            <person name="Barry K.W."/>
            <person name="Grigoriev I.V."/>
            <person name="Nagy L.G."/>
            <person name="Hibbett D."/>
            <person name="Henrissat B."/>
            <person name="Matheny P.B."/>
            <person name="Labbe J."/>
            <person name="Martin F.M."/>
        </authorList>
    </citation>
    <scope>NUCLEOTIDE SEQUENCE</scope>
    <source>
        <strain evidence="1">HHB10654</strain>
    </source>
</reference>
<organism evidence="1 2">
    <name type="scientific">Artomyces pyxidatus</name>
    <dbReference type="NCBI Taxonomy" id="48021"/>
    <lineage>
        <taxon>Eukaryota</taxon>
        <taxon>Fungi</taxon>
        <taxon>Dikarya</taxon>
        <taxon>Basidiomycota</taxon>
        <taxon>Agaricomycotina</taxon>
        <taxon>Agaricomycetes</taxon>
        <taxon>Russulales</taxon>
        <taxon>Auriscalpiaceae</taxon>
        <taxon>Artomyces</taxon>
    </lineage>
</organism>
<name>A0ACB8THA9_9AGAM</name>
<accession>A0ACB8THA9</accession>
<sequence length="408" mass="44680">MDSLLLSPVPQISISPAPPAEPLVEPFSPFASEHTVPVQEDGYRPSLLSPPPVASPSRFHRQPSPLRFSDSPVGKGLERDRFEALLANSKERNASTGKRAPDLRKEIALKTHKSKQLERRALFLSKVTAPPSPSATATPKTPPESPAIFHYSLPSPGLESPLALYEAMGQDSFEGKGYHAIQPWVEQVDFRRSRDESVKARPCSTHNAHKGKPLPSLDQISAHLSTHGHPIIIRDEKHRRTPIPLPAFLRSSSPPQEALPAVPEPAPVTKSRVPLILVNRTRKASGLTHEPVPVVLAPKPQLVPASPQSPVETKLHITTTVVPRSSNTSPTQLTEINLVALNSRESSGRDMMSKLRRRMSGVESAHGRPVFVSEDEERKARRVSAPAELFKRERHGFAHPVLALPGGF</sequence>
<dbReference type="EMBL" id="MU277189">
    <property type="protein sequence ID" value="KAI0067776.1"/>
    <property type="molecule type" value="Genomic_DNA"/>
</dbReference>
<comment type="caution">
    <text evidence="1">The sequence shown here is derived from an EMBL/GenBank/DDBJ whole genome shotgun (WGS) entry which is preliminary data.</text>
</comment>